<name>A0A0G2Y689_9VIRU</name>
<dbReference type="Pfam" id="PF08325">
    <property type="entry name" value="WLM"/>
    <property type="match status" value="1"/>
</dbReference>
<keyword evidence="1" id="KW-0812">Transmembrane</keyword>
<keyword evidence="4" id="KW-1185">Reference proteome</keyword>
<dbReference type="EMBL" id="KM982402">
    <property type="protein sequence ID" value="AKI80059.1"/>
    <property type="molecule type" value="Genomic_DNA"/>
</dbReference>
<feature type="transmembrane region" description="Helical" evidence="1">
    <location>
        <begin position="6"/>
        <end position="23"/>
    </location>
</feature>
<reference evidence="3 4" key="1">
    <citation type="submission" date="2014-10" db="EMBL/GenBank/DDBJ databases">
        <title>Pan-genome analysis of Brazilian lineage A amoebal mimiviruses.</title>
        <authorList>
            <person name="Assis F.L."/>
            <person name="Abrahao J.S."/>
            <person name="Kroon E.G."/>
            <person name="Dornas F.P."/>
            <person name="Andrade K.R."/>
            <person name="Borato P.V.M."/>
            <person name="Pilotto M.R."/>
            <person name="Benamar S."/>
            <person name="LaScola B."/>
            <person name="Colson P."/>
        </authorList>
    </citation>
    <scope>NUCLEOTIDE SEQUENCE [LARGE SCALE GENOMIC DNA]</scope>
    <source>
        <strain evidence="3 4">Kroon</strain>
    </source>
</reference>
<evidence type="ECO:0000313" key="3">
    <source>
        <dbReference type="EMBL" id="AKI80059.1"/>
    </source>
</evidence>
<dbReference type="KEGG" id="vg:80513857"/>
<sequence length="197" mass="22719">MSTYIIINIALLIAIVALIFFLSKKTKSEASYVKSDITNKSYLVQNLPNKEEAAHILGIIDKRISVLDNYLKENINKFPEYKPYIEQFNNRIKKLTLYENAPDGKYTSFTVDKGKEIALCLRSRKTGQIHDINLVMYVTLHELAHVACPETDHTELFKKIFIFLIKISVDLNIYKHIDYEADPAEYCGLVIDEDLLK</sequence>
<evidence type="ECO:0000259" key="2">
    <source>
        <dbReference type="Pfam" id="PF08325"/>
    </source>
</evidence>
<dbReference type="Proteomes" id="UP000240461">
    <property type="component" value="Segment"/>
</dbReference>
<proteinExistence type="predicted"/>
<dbReference type="InterPro" id="IPR013536">
    <property type="entry name" value="WLM_dom"/>
</dbReference>
<evidence type="ECO:0000256" key="1">
    <source>
        <dbReference type="SAM" id="Phobius"/>
    </source>
</evidence>
<accession>A0A0G2Y689</accession>
<evidence type="ECO:0000313" key="4">
    <source>
        <dbReference type="Proteomes" id="UP000240461"/>
    </source>
</evidence>
<feature type="domain" description="WLM" evidence="2">
    <location>
        <begin position="47"/>
        <end position="154"/>
    </location>
</feature>
<organism evidence="3 4">
    <name type="scientific">Acanthamoeba polyphaga mimivirus Kroon</name>
    <dbReference type="NCBI Taxonomy" id="3069720"/>
    <lineage>
        <taxon>Viruses</taxon>
        <taxon>Varidnaviria</taxon>
        <taxon>Bamfordvirae</taxon>
        <taxon>Nucleocytoviricota</taxon>
        <taxon>Megaviricetes</taxon>
        <taxon>Imitervirales</taxon>
        <taxon>Mimiviridae</taxon>
        <taxon>Megamimivirinae</taxon>
        <taxon>Mimivirus</taxon>
        <taxon>Mimivirus lagoaense</taxon>
    </lineage>
</organism>
<keyword evidence="1" id="KW-1133">Transmembrane helix</keyword>
<protein>
    <submittedName>
        <fullName evidence="3">Metallopeptidase WLM domain protein</fullName>
    </submittedName>
</protein>
<keyword evidence="1" id="KW-0472">Membrane</keyword>